<dbReference type="GO" id="GO:0008948">
    <property type="term" value="F:oxaloacetate decarboxylase activity"/>
    <property type="evidence" value="ECO:0007669"/>
    <property type="project" value="RHEA"/>
</dbReference>
<evidence type="ECO:0000256" key="5">
    <source>
        <dbReference type="ARBA" id="ARBA00038964"/>
    </source>
</evidence>
<dbReference type="InterPro" id="IPR046346">
    <property type="entry name" value="Aminoacid_DH-like_N_sf"/>
</dbReference>
<sequence>MDKQLKQAALDFHEFPMPGKISVEPTKPLVTPHDLALAYSPGVAEPCLAIQKNPLDAYKYTTKGNLVAVISNGTAVLGLGNIGALAGKPVMEGKGVLFKKFAGINVFDIEVDQLDPDKFVEVVAALEPTFGGINLEDIKAPECFYIEQKLRERMNIPVFHDDQHGTAIICAAAVLNALHIEHKQIENVKVVTSGAGAAAIACLNLLVALGVKRSNITICDSKGVVYKGRDAHLTETKAQYAIDDNGMRTLADAVKGADIFLGCSAAGVLTQDMVKSMASYPLILALANPEPEILPPLAKAARSDAIVCTGRSDYPNQVNNVLCFPFIFRGALDVSATTINEEMKMAAVKAIADLAREEPLAEIKAAYDNPDLTFGADYLIPSPFDPRLITRVAPAVAKAAMDTGVARHPISDMQAYMTQLLARTAK</sequence>
<evidence type="ECO:0000256" key="1">
    <source>
        <dbReference type="ARBA" id="ARBA00001936"/>
    </source>
</evidence>
<dbReference type="SMART" id="SM00919">
    <property type="entry name" value="Malic_M"/>
    <property type="match status" value="1"/>
</dbReference>
<dbReference type="EC" id="1.1.1.40" evidence="5"/>
<organism evidence="14 15">
    <name type="scientific">Actinobacillus delphinicola</name>
    <dbReference type="NCBI Taxonomy" id="51161"/>
    <lineage>
        <taxon>Bacteria</taxon>
        <taxon>Pseudomonadati</taxon>
        <taxon>Pseudomonadota</taxon>
        <taxon>Gammaproteobacteria</taxon>
        <taxon>Pasteurellales</taxon>
        <taxon>Pasteurellaceae</taxon>
        <taxon>Actinobacillus</taxon>
    </lineage>
</organism>
<dbReference type="EMBL" id="LR134510">
    <property type="protein sequence ID" value="VEJ08988.1"/>
    <property type="molecule type" value="Genomic_DNA"/>
</dbReference>
<evidence type="ECO:0000256" key="6">
    <source>
        <dbReference type="ARBA" id="ARBA00040273"/>
    </source>
</evidence>
<protein>
    <recommendedName>
        <fullName evidence="6">NADP-dependent malic enzyme</fullName>
        <ecNumber evidence="5">1.1.1.40</ecNumber>
    </recommendedName>
</protein>
<dbReference type="FunFam" id="3.40.50.10380:FF:000003">
    <property type="entry name" value="NADP-dependent malic enzyme"/>
    <property type="match status" value="1"/>
</dbReference>
<evidence type="ECO:0000256" key="8">
    <source>
        <dbReference type="ARBA" id="ARBA00051384"/>
    </source>
</evidence>
<evidence type="ECO:0000313" key="15">
    <source>
        <dbReference type="Proteomes" id="UP000279799"/>
    </source>
</evidence>
<dbReference type="SMART" id="SM01274">
    <property type="entry name" value="malic"/>
    <property type="match status" value="1"/>
</dbReference>
<dbReference type="GO" id="GO:0046872">
    <property type="term" value="F:metal ion binding"/>
    <property type="evidence" value="ECO:0007669"/>
    <property type="project" value="UniProtKB-KW"/>
</dbReference>
<dbReference type="InterPro" id="IPR037062">
    <property type="entry name" value="Malic_N_dom_sf"/>
</dbReference>
<proteinExistence type="inferred from homology"/>
<dbReference type="InterPro" id="IPR036291">
    <property type="entry name" value="NAD(P)-bd_dom_sf"/>
</dbReference>
<evidence type="ECO:0000256" key="9">
    <source>
        <dbReference type="PIRSR" id="PIRSR000106-1"/>
    </source>
</evidence>
<dbReference type="InterPro" id="IPR015884">
    <property type="entry name" value="Malic_enzyme_CS"/>
</dbReference>
<evidence type="ECO:0000259" key="12">
    <source>
        <dbReference type="SMART" id="SM00919"/>
    </source>
</evidence>
<dbReference type="OrthoDB" id="9805787at2"/>
<dbReference type="SUPFAM" id="SSF53223">
    <property type="entry name" value="Aminoacid dehydrogenase-like, N-terminal domain"/>
    <property type="match status" value="1"/>
</dbReference>
<evidence type="ECO:0000256" key="3">
    <source>
        <dbReference type="ARBA" id="ARBA00022723"/>
    </source>
</evidence>
<dbReference type="InterPro" id="IPR012302">
    <property type="entry name" value="Malic_NAD-bd"/>
</dbReference>
<comment type="catalytic activity">
    <reaction evidence="8">
        <text>oxaloacetate + H(+) = pyruvate + CO2</text>
        <dbReference type="Rhea" id="RHEA:15641"/>
        <dbReference type="ChEBI" id="CHEBI:15361"/>
        <dbReference type="ChEBI" id="CHEBI:15378"/>
        <dbReference type="ChEBI" id="CHEBI:16452"/>
        <dbReference type="ChEBI" id="CHEBI:16526"/>
        <dbReference type="EC" id="1.1.1.40"/>
    </reaction>
</comment>
<dbReference type="InterPro" id="IPR051674">
    <property type="entry name" value="Malate_Decarboxylase"/>
</dbReference>
<comment type="cofactor">
    <cofactor evidence="1">
        <name>Mn(2+)</name>
        <dbReference type="ChEBI" id="CHEBI:29035"/>
    </cofactor>
</comment>
<dbReference type="FunFam" id="3.40.50.720:FF:000095">
    <property type="entry name" value="NADP-dependent malic enzyme"/>
    <property type="match status" value="1"/>
</dbReference>
<evidence type="ECO:0000256" key="2">
    <source>
        <dbReference type="ARBA" id="ARBA00008785"/>
    </source>
</evidence>
<dbReference type="Proteomes" id="UP000279799">
    <property type="component" value="Chromosome"/>
</dbReference>
<dbReference type="InterPro" id="IPR001891">
    <property type="entry name" value="Malic_OxRdtase"/>
</dbReference>
<feature type="binding site" evidence="11">
    <location>
        <position position="162"/>
    </location>
    <ligand>
        <name>a divalent metal cation</name>
        <dbReference type="ChEBI" id="CHEBI:60240"/>
    </ligand>
</feature>
<dbReference type="Gene3D" id="3.40.50.10380">
    <property type="entry name" value="Malic enzyme, N-terminal domain"/>
    <property type="match status" value="1"/>
</dbReference>
<dbReference type="SUPFAM" id="SSF51735">
    <property type="entry name" value="NAD(P)-binding Rossmann-fold domains"/>
    <property type="match status" value="1"/>
</dbReference>
<dbReference type="GO" id="GO:0051287">
    <property type="term" value="F:NAD binding"/>
    <property type="evidence" value="ECO:0007669"/>
    <property type="project" value="InterPro"/>
</dbReference>
<dbReference type="CDD" id="cd05311">
    <property type="entry name" value="NAD_bind_2_malic_enz"/>
    <property type="match status" value="1"/>
</dbReference>
<feature type="domain" description="Malic enzyme N-terminal" evidence="13">
    <location>
        <begin position="18"/>
        <end position="151"/>
    </location>
</feature>
<evidence type="ECO:0000256" key="7">
    <source>
        <dbReference type="ARBA" id="ARBA00050924"/>
    </source>
</evidence>
<evidence type="ECO:0000256" key="11">
    <source>
        <dbReference type="PIRSR" id="PIRSR000106-3"/>
    </source>
</evidence>
<keyword evidence="3 11" id="KW-0479">Metal-binding</keyword>
<dbReference type="InterPro" id="IPR012301">
    <property type="entry name" value="Malic_N_dom"/>
</dbReference>
<keyword evidence="4 14" id="KW-0560">Oxidoreductase</keyword>
<accession>A0A448TT69</accession>
<comment type="catalytic activity">
    <reaction evidence="7">
        <text>(S)-malate + NADP(+) = pyruvate + CO2 + NADPH</text>
        <dbReference type="Rhea" id="RHEA:18253"/>
        <dbReference type="ChEBI" id="CHEBI:15361"/>
        <dbReference type="ChEBI" id="CHEBI:15589"/>
        <dbReference type="ChEBI" id="CHEBI:16526"/>
        <dbReference type="ChEBI" id="CHEBI:57783"/>
        <dbReference type="ChEBI" id="CHEBI:58349"/>
        <dbReference type="EC" id="1.1.1.40"/>
    </reaction>
</comment>
<dbReference type="PANTHER" id="PTHR43237">
    <property type="entry name" value="NADP-DEPENDENT MALIC ENZYME"/>
    <property type="match status" value="1"/>
</dbReference>
<dbReference type="KEGG" id="adp:NCTC12871_00417"/>
<dbReference type="PANTHER" id="PTHR43237:SF4">
    <property type="entry name" value="NADP-DEPENDENT MALIC ENZYME"/>
    <property type="match status" value="1"/>
</dbReference>
<feature type="active site" description="Proton donor" evidence="9">
    <location>
        <position position="39"/>
    </location>
</feature>
<dbReference type="PROSITE" id="PS00331">
    <property type="entry name" value="MALIC_ENZYMES"/>
    <property type="match status" value="1"/>
</dbReference>
<evidence type="ECO:0000313" key="14">
    <source>
        <dbReference type="EMBL" id="VEJ08988.1"/>
    </source>
</evidence>
<keyword evidence="15" id="KW-1185">Reference proteome</keyword>
<gene>
    <name evidence="14" type="primary">maeB</name>
    <name evidence="14" type="ORF">NCTC12871_00417</name>
</gene>
<dbReference type="Pfam" id="PF03949">
    <property type="entry name" value="Malic_M"/>
    <property type="match status" value="1"/>
</dbReference>
<dbReference type="GO" id="GO:0004473">
    <property type="term" value="F:malate dehydrogenase (decarboxylating) (NADP+) activity"/>
    <property type="evidence" value="ECO:0007669"/>
    <property type="project" value="UniProtKB-EC"/>
</dbReference>
<evidence type="ECO:0000256" key="4">
    <source>
        <dbReference type="ARBA" id="ARBA00023002"/>
    </source>
</evidence>
<dbReference type="Gene3D" id="3.40.50.720">
    <property type="entry name" value="NAD(P)-binding Rossmann-like Domain"/>
    <property type="match status" value="1"/>
</dbReference>
<feature type="binding site" evidence="11">
    <location>
        <position position="136"/>
    </location>
    <ligand>
        <name>a divalent metal cation</name>
        <dbReference type="ChEBI" id="CHEBI:60240"/>
    </ligand>
</feature>
<feature type="domain" description="Malic enzyme NAD-binding" evidence="12">
    <location>
        <begin position="163"/>
        <end position="401"/>
    </location>
</feature>
<comment type="cofactor">
    <cofactor evidence="11">
        <name>Mg(2+)</name>
        <dbReference type="ChEBI" id="CHEBI:18420"/>
    </cofactor>
    <cofactor evidence="11">
        <name>Mn(2+)</name>
        <dbReference type="ChEBI" id="CHEBI:29035"/>
    </cofactor>
    <text evidence="11">Divalent metal cations. Prefers magnesium or manganese.</text>
</comment>
<name>A0A448TT69_9PAST</name>
<dbReference type="PIRSF" id="PIRSF000106">
    <property type="entry name" value="ME"/>
    <property type="match status" value="1"/>
</dbReference>
<feature type="binding site" evidence="10">
    <location>
        <position position="288"/>
    </location>
    <ligand>
        <name>(S)-malate</name>
        <dbReference type="ChEBI" id="CHEBI:15589"/>
    </ligand>
</feature>
<feature type="binding site" evidence="10">
    <location>
        <position position="319"/>
    </location>
    <ligand>
        <name>(S)-malate</name>
        <dbReference type="ChEBI" id="CHEBI:15589"/>
    </ligand>
</feature>
<dbReference type="AlphaFoldDB" id="A0A448TT69"/>
<evidence type="ECO:0000256" key="10">
    <source>
        <dbReference type="PIRSR" id="PIRSR000106-2"/>
    </source>
</evidence>
<feature type="binding site" evidence="11">
    <location>
        <position position="137"/>
    </location>
    <ligand>
        <name>a divalent metal cation</name>
        <dbReference type="ChEBI" id="CHEBI:60240"/>
    </ligand>
</feature>
<dbReference type="Pfam" id="PF00390">
    <property type="entry name" value="malic"/>
    <property type="match status" value="2"/>
</dbReference>
<comment type="similarity">
    <text evidence="2">Belongs to the malic enzymes family.</text>
</comment>
<evidence type="ECO:0000259" key="13">
    <source>
        <dbReference type="SMART" id="SM01274"/>
    </source>
</evidence>
<dbReference type="InterPro" id="IPR045213">
    <property type="entry name" value="Malic_NAD-bd_bact_type"/>
</dbReference>
<feature type="active site" description="Proton acceptor" evidence="9">
    <location>
        <position position="94"/>
    </location>
</feature>
<reference evidence="14 15" key="1">
    <citation type="submission" date="2018-12" db="EMBL/GenBank/DDBJ databases">
        <authorList>
            <consortium name="Pathogen Informatics"/>
        </authorList>
    </citation>
    <scope>NUCLEOTIDE SEQUENCE [LARGE SCALE GENOMIC DNA]</scope>
    <source>
        <strain evidence="14 15">NCTC12871</strain>
    </source>
</reference>